<dbReference type="Pfam" id="PF26580">
    <property type="entry name" value="Mtb12_C"/>
    <property type="match status" value="1"/>
</dbReference>
<comment type="caution">
    <text evidence="5">The sequence shown here is derived from an EMBL/GenBank/DDBJ whole genome shotgun (WGS) entry which is preliminary data.</text>
</comment>
<dbReference type="AlphaFoldDB" id="A0A5A7SET3"/>
<sequence>MKLRNTSRAMVAGMAIAAALTMTACSSDDNSAGATSSAAATSAAQTTTAAANANIPPAPTADELNAMLQKGLDPSIPATEKTDMIQGSEADPDLINRVATAVAQNNATVKVTEVQDAHDGTAIAKADVTFNGQTNVNAVQLVFDNGKWKLDKGFACNIVQIAQLQSAACP</sequence>
<feature type="domain" description="Low molecular weight antigen MTB12-like C-terminal" evidence="4">
    <location>
        <begin position="57"/>
        <end position="166"/>
    </location>
</feature>
<feature type="signal peptide" evidence="3">
    <location>
        <begin position="1"/>
        <end position="24"/>
    </location>
</feature>
<evidence type="ECO:0000256" key="2">
    <source>
        <dbReference type="ARBA" id="ARBA00093774"/>
    </source>
</evidence>
<name>A0A5A7SET3_9NOCA</name>
<dbReference type="EMBL" id="VLNY01000004">
    <property type="protein sequence ID" value="KAA0023153.1"/>
    <property type="molecule type" value="Genomic_DNA"/>
</dbReference>
<evidence type="ECO:0000256" key="3">
    <source>
        <dbReference type="SAM" id="SignalP"/>
    </source>
</evidence>
<dbReference type="InterPro" id="IPR058644">
    <property type="entry name" value="Mtb12-like_C"/>
</dbReference>
<comment type="similarity">
    <text evidence="2">Belongs to the MTB12 family.</text>
</comment>
<feature type="chain" id="PRO_5038496069" description="Low molecular weight antigen MTB12-like C-terminal domain-containing protein" evidence="3">
    <location>
        <begin position="25"/>
        <end position="170"/>
    </location>
</feature>
<protein>
    <recommendedName>
        <fullName evidence="4">Low molecular weight antigen MTB12-like C-terminal domain-containing protein</fullName>
    </recommendedName>
</protein>
<evidence type="ECO:0000256" key="1">
    <source>
        <dbReference type="ARBA" id="ARBA00022729"/>
    </source>
</evidence>
<evidence type="ECO:0000313" key="6">
    <source>
        <dbReference type="Proteomes" id="UP000322244"/>
    </source>
</evidence>
<reference evidence="5 6" key="1">
    <citation type="submission" date="2019-07" db="EMBL/GenBank/DDBJ databases">
        <title>Rhodococcus cavernicolus sp. nov., isolated from a cave.</title>
        <authorList>
            <person name="Lee S.D."/>
        </authorList>
    </citation>
    <scope>NUCLEOTIDE SEQUENCE [LARGE SCALE GENOMIC DNA]</scope>
    <source>
        <strain evidence="5 6">C1-24</strain>
    </source>
</reference>
<organism evidence="5 6">
    <name type="scientific">Antrihabitans cavernicola</name>
    <dbReference type="NCBI Taxonomy" id="2495913"/>
    <lineage>
        <taxon>Bacteria</taxon>
        <taxon>Bacillati</taxon>
        <taxon>Actinomycetota</taxon>
        <taxon>Actinomycetes</taxon>
        <taxon>Mycobacteriales</taxon>
        <taxon>Nocardiaceae</taxon>
        <taxon>Antrihabitans</taxon>
    </lineage>
</organism>
<dbReference type="Proteomes" id="UP000322244">
    <property type="component" value="Unassembled WGS sequence"/>
</dbReference>
<proteinExistence type="inferred from homology"/>
<dbReference type="PROSITE" id="PS51257">
    <property type="entry name" value="PROKAR_LIPOPROTEIN"/>
    <property type="match status" value="1"/>
</dbReference>
<dbReference type="OrthoDB" id="4567960at2"/>
<gene>
    <name evidence="5" type="ORF">FOY51_11835</name>
</gene>
<keyword evidence="6" id="KW-1185">Reference proteome</keyword>
<evidence type="ECO:0000259" key="4">
    <source>
        <dbReference type="Pfam" id="PF26580"/>
    </source>
</evidence>
<dbReference type="RefSeq" id="WP_149430411.1">
    <property type="nucleotide sequence ID" value="NZ_VLNY01000004.1"/>
</dbReference>
<keyword evidence="1 3" id="KW-0732">Signal</keyword>
<evidence type="ECO:0000313" key="5">
    <source>
        <dbReference type="EMBL" id="KAA0023153.1"/>
    </source>
</evidence>
<accession>A0A5A7SET3</accession>